<evidence type="ECO:0000256" key="2">
    <source>
        <dbReference type="SAM" id="MobiDB-lite"/>
    </source>
</evidence>
<dbReference type="PROSITE" id="PS00141">
    <property type="entry name" value="ASP_PROTEASE"/>
    <property type="match status" value="1"/>
</dbReference>
<dbReference type="InterPro" id="IPR001969">
    <property type="entry name" value="Aspartic_peptidase_AS"/>
</dbReference>
<proteinExistence type="predicted"/>
<name>W4FFC1_APHAT</name>
<feature type="compositionally biased region" description="Basic and acidic residues" evidence="2">
    <location>
        <begin position="561"/>
        <end position="590"/>
    </location>
</feature>
<dbReference type="SUPFAM" id="SSF50630">
    <property type="entry name" value="Acid proteases"/>
    <property type="match status" value="1"/>
</dbReference>
<evidence type="ECO:0000256" key="1">
    <source>
        <dbReference type="ARBA" id="ARBA00022801"/>
    </source>
</evidence>
<dbReference type="InterPro" id="IPR001995">
    <property type="entry name" value="Peptidase_A2_cat"/>
</dbReference>
<accession>W4FFC1</accession>
<dbReference type="VEuPathDB" id="FungiDB:H257_17838"/>
<feature type="compositionally biased region" description="Basic and acidic residues" evidence="2">
    <location>
        <begin position="514"/>
        <end position="523"/>
    </location>
</feature>
<reference evidence="4" key="1">
    <citation type="submission" date="2013-12" db="EMBL/GenBank/DDBJ databases">
        <title>The Genome Sequence of Aphanomyces astaci APO3.</title>
        <authorList>
            <consortium name="The Broad Institute Genomics Platform"/>
            <person name="Russ C."/>
            <person name="Tyler B."/>
            <person name="van West P."/>
            <person name="Dieguez-Uribeondo J."/>
            <person name="Young S.K."/>
            <person name="Zeng Q."/>
            <person name="Gargeya S."/>
            <person name="Fitzgerald M."/>
            <person name="Abouelleil A."/>
            <person name="Alvarado L."/>
            <person name="Chapman S.B."/>
            <person name="Gainer-Dewar J."/>
            <person name="Goldberg J."/>
            <person name="Griggs A."/>
            <person name="Gujja S."/>
            <person name="Hansen M."/>
            <person name="Howarth C."/>
            <person name="Imamovic A."/>
            <person name="Ireland A."/>
            <person name="Larimer J."/>
            <person name="McCowan C."/>
            <person name="Murphy C."/>
            <person name="Pearson M."/>
            <person name="Poon T.W."/>
            <person name="Priest M."/>
            <person name="Roberts A."/>
            <person name="Saif S."/>
            <person name="Shea T."/>
            <person name="Sykes S."/>
            <person name="Wortman J."/>
            <person name="Nusbaum C."/>
            <person name="Birren B."/>
        </authorList>
    </citation>
    <scope>NUCLEOTIDE SEQUENCE [LARGE SCALE GENOMIC DNA]</scope>
    <source>
        <strain evidence="4">APO3</strain>
    </source>
</reference>
<dbReference type="OrthoDB" id="87315at2759"/>
<feature type="compositionally biased region" description="Basic and acidic residues" evidence="2">
    <location>
        <begin position="532"/>
        <end position="551"/>
    </location>
</feature>
<feature type="compositionally biased region" description="Basic and acidic residues" evidence="2">
    <location>
        <begin position="647"/>
        <end position="661"/>
    </location>
</feature>
<feature type="compositionally biased region" description="Acidic residues" evidence="2">
    <location>
        <begin position="981"/>
        <end position="990"/>
    </location>
</feature>
<keyword evidence="1" id="KW-0378">Hydrolase</keyword>
<feature type="compositionally biased region" description="Basic and acidic residues" evidence="2">
    <location>
        <begin position="451"/>
        <end position="462"/>
    </location>
</feature>
<sequence>MAAALVEYIHEAPDRNEAPHLVRICCSTGCSLQEGQDAMAQILTQDKDVHLLQLQIHRHDKEHTVYSAVLKLSIIQGPDEEAIDAIFWWRRRQSRTRDQSTSSSTKNQVQASPAGEPPTDSKPVTITATTSRETTVVLLALREVDPEETALADDRKYALKFDSVDRTIPLEHFLAKFNIIQKKYELNDTQVVRIFDDRLTSCGVLSFQDWWARRCCDSEPVSWVEAREAFQKDFIQKTLSRKMVVITDNPHRKSTETVREYARRIADASWDAGLQANRAVVMIINGCSDAEVAACLRGASVRPETIEISLDYLIERDVDIDRRTDGSRSAPQMTPVAPSTPTRSARNTSRTQSSSTPNGNLQELQSSISRLQREMTSLTTSNNDQFSSIQDVVAMISTDNPAGNNPGCPLNASKQSTMPAHVMPALQSCGRNHAAGCGVALAARMQMTSEDDNKQRLKHDGRYLPGVVRDAATIEPRTAPGLGDDTKNDRASQPPQTKGVPSSAYKDMQQEGGIQERSEDKLQTEATMLPPFDERHGPVRDRAPDLRDHGRILYTGPSAGDDSRRKTDGSEDKEEKGMCSEPCDKKKGMHVEPSNEESSCRQTKPNTRDASASPDGDSLAHQGAASVQSRTQPRVRGTLATFPEETSDAREPGAPSRDSRTRASPTTKGRNHADIARVVTTALKRSLTEADNILFDSPVDIDDPERWLDWFSTTLNTCEVARTANRNFEQERVAMVADTRPPGDRLGIPGGYRTPRPLCRRSDSPKEKGLNGGSDPTALTHLEGLDSGSAVIDPGIPHSCTKPRLRTGDTTRGSGRTLHGLDESGFTALLHSRTRDPYPLCGVMTESLAPPVLATIDGHSTQALVDTGASVTVISQEFWMLLGRTPSYRLVSAANAGISILGFRHCSVTLTGISTTFSVWVLEASVTLCILGVNLLRKLHSLVDLGRDQVCSAVAHASPLEETPRIVKKASHHKRLRVCDDSDDDDEEAEFMPTSKPVQQPVTTSLETVSHLAPPAPVLSSQPNEVANKDKPIHRPPPQKQQKEVSTTRINKQGYMVTETTYEDMEDDDDLPPTSPQAGPSSGKLPAPPPKKKRVVKASGSAKQSNLMDFFEKK</sequence>
<feature type="compositionally biased region" description="Polar residues" evidence="2">
    <location>
        <begin position="327"/>
        <end position="361"/>
    </location>
</feature>
<dbReference type="PROSITE" id="PS50175">
    <property type="entry name" value="ASP_PROT_RETROV"/>
    <property type="match status" value="1"/>
</dbReference>
<feature type="compositionally biased region" description="Low complexity" evidence="2">
    <location>
        <begin position="808"/>
        <end position="817"/>
    </location>
</feature>
<feature type="compositionally biased region" description="Polar residues" evidence="2">
    <location>
        <begin position="491"/>
        <end position="500"/>
    </location>
</feature>
<dbReference type="EMBL" id="KI913235">
    <property type="protein sequence ID" value="ETV65443.1"/>
    <property type="molecule type" value="Genomic_DNA"/>
</dbReference>
<evidence type="ECO:0000259" key="3">
    <source>
        <dbReference type="PROSITE" id="PS50175"/>
    </source>
</evidence>
<feature type="region of interest" description="Disordered" evidence="2">
    <location>
        <begin position="977"/>
        <end position="1114"/>
    </location>
</feature>
<organism evidence="4">
    <name type="scientific">Aphanomyces astaci</name>
    <name type="common">Crayfish plague agent</name>
    <dbReference type="NCBI Taxonomy" id="112090"/>
    <lineage>
        <taxon>Eukaryota</taxon>
        <taxon>Sar</taxon>
        <taxon>Stramenopiles</taxon>
        <taxon>Oomycota</taxon>
        <taxon>Saprolegniomycetes</taxon>
        <taxon>Saprolegniales</taxon>
        <taxon>Verrucalvaceae</taxon>
        <taxon>Aphanomyces</taxon>
    </lineage>
</organism>
<feature type="compositionally biased region" description="Basic and acidic residues" evidence="2">
    <location>
        <begin position="760"/>
        <end position="769"/>
    </location>
</feature>
<dbReference type="InterPro" id="IPR021109">
    <property type="entry name" value="Peptidase_aspartic_dom_sf"/>
</dbReference>
<feature type="region of interest" description="Disordered" evidence="2">
    <location>
        <begin position="97"/>
        <end position="127"/>
    </location>
</feature>
<feature type="region of interest" description="Disordered" evidence="2">
    <location>
        <begin position="450"/>
        <end position="674"/>
    </location>
</feature>
<feature type="compositionally biased region" description="Acidic residues" evidence="2">
    <location>
        <begin position="1061"/>
        <end position="1071"/>
    </location>
</feature>
<feature type="domain" description="Peptidase A2" evidence="3">
    <location>
        <begin position="861"/>
        <end position="899"/>
    </location>
</feature>
<feature type="region of interest" description="Disordered" evidence="2">
    <location>
        <begin position="739"/>
        <end position="779"/>
    </location>
</feature>
<dbReference type="GeneID" id="20819834"/>
<feature type="region of interest" description="Disordered" evidence="2">
    <location>
        <begin position="323"/>
        <end position="361"/>
    </location>
</feature>
<evidence type="ECO:0000313" key="4">
    <source>
        <dbReference type="EMBL" id="ETV65443.1"/>
    </source>
</evidence>
<protein>
    <recommendedName>
        <fullName evidence="3">Peptidase A2 domain-containing protein</fullName>
    </recommendedName>
</protein>
<gene>
    <name evidence="4" type="ORF">H257_17838</name>
</gene>
<dbReference type="Pfam" id="PF13975">
    <property type="entry name" value="gag-asp_proteas"/>
    <property type="match status" value="1"/>
</dbReference>
<dbReference type="STRING" id="112090.W4FFC1"/>
<feature type="region of interest" description="Disordered" evidence="2">
    <location>
        <begin position="792"/>
        <end position="818"/>
    </location>
</feature>
<dbReference type="GO" id="GO:0004190">
    <property type="term" value="F:aspartic-type endopeptidase activity"/>
    <property type="evidence" value="ECO:0007669"/>
    <property type="project" value="InterPro"/>
</dbReference>
<feature type="compositionally biased region" description="Polar residues" evidence="2">
    <location>
        <begin position="996"/>
        <end position="1008"/>
    </location>
</feature>
<dbReference type="GO" id="GO:0006508">
    <property type="term" value="P:proteolysis"/>
    <property type="evidence" value="ECO:0007669"/>
    <property type="project" value="InterPro"/>
</dbReference>
<dbReference type="RefSeq" id="XP_009845086.1">
    <property type="nucleotide sequence ID" value="XM_009846784.1"/>
</dbReference>
<dbReference type="CDD" id="cd00303">
    <property type="entry name" value="retropepsin_like"/>
    <property type="match status" value="1"/>
</dbReference>
<feature type="compositionally biased region" description="Polar residues" evidence="2">
    <location>
        <begin position="596"/>
        <end position="610"/>
    </location>
</feature>
<dbReference type="Gene3D" id="2.40.70.10">
    <property type="entry name" value="Acid Proteases"/>
    <property type="match status" value="1"/>
</dbReference>
<dbReference type="AlphaFoldDB" id="W4FFC1"/>